<keyword evidence="18" id="KW-1185">Reference proteome</keyword>
<dbReference type="Gene3D" id="1.10.287.70">
    <property type="match status" value="1"/>
</dbReference>
<evidence type="ECO:0000256" key="1">
    <source>
        <dbReference type="ARBA" id="ARBA00004141"/>
    </source>
</evidence>
<keyword evidence="9 12" id="KW-0406">Ion transport</keyword>
<dbReference type="Pfam" id="PF07885">
    <property type="entry name" value="Ion_trans_2"/>
    <property type="match status" value="2"/>
</dbReference>
<dbReference type="InterPro" id="IPR003092">
    <property type="entry name" value="2pore_dom_K_chnl_TASK"/>
</dbReference>
<dbReference type="Proteomes" id="UP000242188">
    <property type="component" value="Unassembled WGS sequence"/>
</dbReference>
<dbReference type="PRINTS" id="PR01333">
    <property type="entry name" value="2POREKCHANEL"/>
</dbReference>
<protein>
    <submittedName>
        <fullName evidence="17">Potassium channel subfamily K member 2</fullName>
    </submittedName>
</protein>
<feature type="domain" description="Potassium channel" evidence="16">
    <location>
        <begin position="174"/>
        <end position="259"/>
    </location>
</feature>
<keyword evidence="8 15" id="KW-1133">Transmembrane helix</keyword>
<keyword evidence="10 15" id="KW-0472">Membrane</keyword>
<keyword evidence="6" id="KW-0631">Potassium channel</keyword>
<comment type="caution">
    <text evidence="17">The sequence shown here is derived from an EMBL/GenBank/DDBJ whole genome shotgun (WGS) entry which is preliminary data.</text>
</comment>
<reference evidence="17 18" key="1">
    <citation type="journal article" date="2017" name="Nat. Ecol. Evol.">
        <title>Scallop genome provides insights into evolution of bilaterian karyotype and development.</title>
        <authorList>
            <person name="Wang S."/>
            <person name="Zhang J."/>
            <person name="Jiao W."/>
            <person name="Li J."/>
            <person name="Xun X."/>
            <person name="Sun Y."/>
            <person name="Guo X."/>
            <person name="Huan P."/>
            <person name="Dong B."/>
            <person name="Zhang L."/>
            <person name="Hu X."/>
            <person name="Sun X."/>
            <person name="Wang J."/>
            <person name="Zhao C."/>
            <person name="Wang Y."/>
            <person name="Wang D."/>
            <person name="Huang X."/>
            <person name="Wang R."/>
            <person name="Lv J."/>
            <person name="Li Y."/>
            <person name="Zhang Z."/>
            <person name="Liu B."/>
            <person name="Lu W."/>
            <person name="Hui Y."/>
            <person name="Liang J."/>
            <person name="Zhou Z."/>
            <person name="Hou R."/>
            <person name="Li X."/>
            <person name="Liu Y."/>
            <person name="Li H."/>
            <person name="Ning X."/>
            <person name="Lin Y."/>
            <person name="Zhao L."/>
            <person name="Xing Q."/>
            <person name="Dou J."/>
            <person name="Li Y."/>
            <person name="Mao J."/>
            <person name="Guo H."/>
            <person name="Dou H."/>
            <person name="Li T."/>
            <person name="Mu C."/>
            <person name="Jiang W."/>
            <person name="Fu Q."/>
            <person name="Fu X."/>
            <person name="Miao Y."/>
            <person name="Liu J."/>
            <person name="Yu Q."/>
            <person name="Li R."/>
            <person name="Liao H."/>
            <person name="Li X."/>
            <person name="Kong Y."/>
            <person name="Jiang Z."/>
            <person name="Chourrout D."/>
            <person name="Li R."/>
            <person name="Bao Z."/>
        </authorList>
    </citation>
    <scope>NUCLEOTIDE SEQUENCE [LARGE SCALE GENOMIC DNA]</scope>
    <source>
        <strain evidence="17 18">PY_sf001</strain>
    </source>
</reference>
<feature type="transmembrane region" description="Helical" evidence="15">
    <location>
        <begin position="165"/>
        <end position="186"/>
    </location>
</feature>
<evidence type="ECO:0000256" key="6">
    <source>
        <dbReference type="ARBA" id="ARBA00022826"/>
    </source>
</evidence>
<accession>A0A210PM70</accession>
<keyword evidence="3 12" id="KW-0813">Transport</keyword>
<feature type="region of interest" description="Disordered" evidence="14">
    <location>
        <begin position="300"/>
        <end position="320"/>
    </location>
</feature>
<evidence type="ECO:0000256" key="7">
    <source>
        <dbReference type="ARBA" id="ARBA00022958"/>
    </source>
</evidence>
<keyword evidence="7" id="KW-0630">Potassium</keyword>
<evidence type="ECO:0000256" key="13">
    <source>
        <dbReference type="SAM" id="Coils"/>
    </source>
</evidence>
<comment type="similarity">
    <text evidence="2 12">Belongs to the two pore domain potassium channel (TC 1.A.1.8) family.</text>
</comment>
<feature type="domain" description="Potassium channel" evidence="16">
    <location>
        <begin position="83"/>
        <end position="144"/>
    </location>
</feature>
<dbReference type="EMBL" id="NEDP02005586">
    <property type="protein sequence ID" value="OWF37598.1"/>
    <property type="molecule type" value="Genomic_DNA"/>
</dbReference>
<dbReference type="STRING" id="6573.A0A210PM70"/>
<evidence type="ECO:0000313" key="18">
    <source>
        <dbReference type="Proteomes" id="UP000242188"/>
    </source>
</evidence>
<evidence type="ECO:0000256" key="14">
    <source>
        <dbReference type="SAM" id="MobiDB-lite"/>
    </source>
</evidence>
<organism evidence="17 18">
    <name type="scientific">Mizuhopecten yessoensis</name>
    <name type="common">Japanese scallop</name>
    <name type="synonym">Patinopecten yessoensis</name>
    <dbReference type="NCBI Taxonomy" id="6573"/>
    <lineage>
        <taxon>Eukaryota</taxon>
        <taxon>Metazoa</taxon>
        <taxon>Spiralia</taxon>
        <taxon>Lophotrochozoa</taxon>
        <taxon>Mollusca</taxon>
        <taxon>Bivalvia</taxon>
        <taxon>Autobranchia</taxon>
        <taxon>Pteriomorphia</taxon>
        <taxon>Pectinida</taxon>
        <taxon>Pectinoidea</taxon>
        <taxon>Pectinidae</taxon>
        <taxon>Mizuhopecten</taxon>
    </lineage>
</organism>
<feature type="coiled-coil region" evidence="13">
    <location>
        <begin position="270"/>
        <end position="297"/>
    </location>
</feature>
<evidence type="ECO:0000256" key="3">
    <source>
        <dbReference type="ARBA" id="ARBA00022448"/>
    </source>
</evidence>
<evidence type="ECO:0000313" key="17">
    <source>
        <dbReference type="EMBL" id="OWF37598.1"/>
    </source>
</evidence>
<evidence type="ECO:0000256" key="4">
    <source>
        <dbReference type="ARBA" id="ARBA00022538"/>
    </source>
</evidence>
<dbReference type="GO" id="GO:0005886">
    <property type="term" value="C:plasma membrane"/>
    <property type="evidence" value="ECO:0007669"/>
    <property type="project" value="TreeGrafter"/>
</dbReference>
<evidence type="ECO:0000256" key="12">
    <source>
        <dbReference type="RuleBase" id="RU003857"/>
    </source>
</evidence>
<dbReference type="InterPro" id="IPR013099">
    <property type="entry name" value="K_chnl_dom"/>
</dbReference>
<evidence type="ECO:0000256" key="10">
    <source>
        <dbReference type="ARBA" id="ARBA00023136"/>
    </source>
</evidence>
<dbReference type="SUPFAM" id="SSF81324">
    <property type="entry name" value="Voltage-gated potassium channels"/>
    <property type="match status" value="2"/>
</dbReference>
<dbReference type="InterPro" id="IPR003280">
    <property type="entry name" value="2pore_dom_K_chnl"/>
</dbReference>
<sequence>MDPGPTWKKMLPLSIIVIIFLCTGALVFSALEGDPELERRQVLREYLNRFLRNHTCIDSDELHELLSEVDTEINFALRMIRNKTIYTQWDFSGSFSFVITVVTTIGYGNLAPRTGLGKVAVVVFAFIGIPITMIMISYIGQVLTRLSKRVNKCNLCSSKPMVNKVLNIVLIITLGITMLFGIPAFIFNQVEKWDFLEGLYYCFVTLSTIGFGDYIAAISENRLSDRGAGDVYRVVTYVWILFGLSYLSLVISYITEVFIKKAEKMENFTKNKFENEINKLQDEITKTKRTVQQKASTVKTSVNRKMRDSHSPKLTRGDALDQKDTKNGVQLLRVTFMSEGRDNTVCS</sequence>
<proteinExistence type="inferred from homology"/>
<name>A0A210PM70_MIZYE</name>
<dbReference type="PANTHER" id="PTHR11003:SF350">
    <property type="entry name" value="POTASSIUM CHANNEL DOMAIN-CONTAINING PROTEIN"/>
    <property type="match status" value="1"/>
</dbReference>
<feature type="transmembrane region" description="Helical" evidence="15">
    <location>
        <begin position="198"/>
        <end position="219"/>
    </location>
</feature>
<evidence type="ECO:0000256" key="2">
    <source>
        <dbReference type="ARBA" id="ARBA00006666"/>
    </source>
</evidence>
<evidence type="ECO:0000256" key="11">
    <source>
        <dbReference type="ARBA" id="ARBA00023303"/>
    </source>
</evidence>
<evidence type="ECO:0000259" key="16">
    <source>
        <dbReference type="Pfam" id="PF07885"/>
    </source>
</evidence>
<evidence type="ECO:0000256" key="5">
    <source>
        <dbReference type="ARBA" id="ARBA00022692"/>
    </source>
</evidence>
<evidence type="ECO:0000256" key="15">
    <source>
        <dbReference type="SAM" id="Phobius"/>
    </source>
</evidence>
<feature type="transmembrane region" description="Helical" evidence="15">
    <location>
        <begin position="231"/>
        <end position="254"/>
    </location>
</feature>
<keyword evidence="4" id="KW-0633">Potassium transport</keyword>
<feature type="transmembrane region" description="Helical" evidence="15">
    <location>
        <begin position="12"/>
        <end position="31"/>
    </location>
</feature>
<feature type="transmembrane region" description="Helical" evidence="15">
    <location>
        <begin position="89"/>
        <end position="107"/>
    </location>
</feature>
<comment type="subcellular location">
    <subcellularLocation>
        <location evidence="1">Membrane</location>
        <topology evidence="1">Multi-pass membrane protein</topology>
    </subcellularLocation>
</comment>
<dbReference type="OrthoDB" id="297496at2759"/>
<evidence type="ECO:0000256" key="9">
    <source>
        <dbReference type="ARBA" id="ARBA00023065"/>
    </source>
</evidence>
<dbReference type="AlphaFoldDB" id="A0A210PM70"/>
<keyword evidence="5 12" id="KW-0812">Transmembrane</keyword>
<dbReference type="GO" id="GO:0015271">
    <property type="term" value="F:outward rectifier potassium channel activity"/>
    <property type="evidence" value="ECO:0007669"/>
    <property type="project" value="TreeGrafter"/>
</dbReference>
<evidence type="ECO:0000256" key="8">
    <source>
        <dbReference type="ARBA" id="ARBA00022989"/>
    </source>
</evidence>
<keyword evidence="13" id="KW-0175">Coiled coil</keyword>
<dbReference type="GO" id="GO:0022841">
    <property type="term" value="F:potassium ion leak channel activity"/>
    <property type="evidence" value="ECO:0007669"/>
    <property type="project" value="TreeGrafter"/>
</dbReference>
<feature type="compositionally biased region" description="Basic and acidic residues" evidence="14">
    <location>
        <begin position="305"/>
        <end position="320"/>
    </location>
</feature>
<gene>
    <name evidence="17" type="ORF">KP79_PYT10407</name>
</gene>
<dbReference type="GO" id="GO:0030322">
    <property type="term" value="P:stabilization of membrane potential"/>
    <property type="evidence" value="ECO:0007669"/>
    <property type="project" value="TreeGrafter"/>
</dbReference>
<dbReference type="PANTHER" id="PTHR11003">
    <property type="entry name" value="POTASSIUM CHANNEL, SUBFAMILY K"/>
    <property type="match status" value="1"/>
</dbReference>
<dbReference type="PRINTS" id="PR01095">
    <property type="entry name" value="TASKCHANNEL"/>
</dbReference>
<keyword evidence="11 12" id="KW-0407">Ion channel</keyword>
<feature type="transmembrane region" description="Helical" evidence="15">
    <location>
        <begin position="119"/>
        <end position="144"/>
    </location>
</feature>